<gene>
    <name evidence="7" type="primary">nagA</name>
    <name evidence="7" type="ORF">P3W24_16235</name>
</gene>
<evidence type="ECO:0000256" key="2">
    <source>
        <dbReference type="ARBA" id="ARBA00022723"/>
    </source>
</evidence>
<dbReference type="CDD" id="cd00854">
    <property type="entry name" value="NagA"/>
    <property type="match status" value="1"/>
</dbReference>
<protein>
    <submittedName>
        <fullName evidence="7">N-acetylglucosamine-6-phosphate deacetylase</fullName>
        <ecNumber evidence="7">3.5.1.25</ecNumber>
    </submittedName>
</protein>
<evidence type="ECO:0000313" key="8">
    <source>
        <dbReference type="Proteomes" id="UP001528850"/>
    </source>
</evidence>
<comment type="caution">
    <text evidence="7">The sequence shown here is derived from an EMBL/GenBank/DDBJ whole genome shotgun (WGS) entry which is preliminary data.</text>
</comment>
<dbReference type="Gene3D" id="2.30.40.10">
    <property type="entry name" value="Urease, subunit C, domain 1"/>
    <property type="match status" value="1"/>
</dbReference>
<accession>A0ABT6BED5</accession>
<dbReference type="EC" id="3.5.1.25" evidence="7"/>
<evidence type="ECO:0000256" key="1">
    <source>
        <dbReference type="ARBA" id="ARBA00010716"/>
    </source>
</evidence>
<dbReference type="NCBIfam" id="TIGR00221">
    <property type="entry name" value="nagA"/>
    <property type="match status" value="1"/>
</dbReference>
<dbReference type="Gene3D" id="3.20.20.140">
    <property type="entry name" value="Metal-dependent hydrolases"/>
    <property type="match status" value="1"/>
</dbReference>
<organism evidence="7 8">
    <name type="scientific">Luteibacter sahnii</name>
    <dbReference type="NCBI Taxonomy" id="3021977"/>
    <lineage>
        <taxon>Bacteria</taxon>
        <taxon>Pseudomonadati</taxon>
        <taxon>Pseudomonadota</taxon>
        <taxon>Gammaproteobacteria</taxon>
        <taxon>Lysobacterales</taxon>
        <taxon>Rhodanobacteraceae</taxon>
        <taxon>Luteibacter</taxon>
    </lineage>
</organism>
<comment type="similarity">
    <text evidence="1 5">Belongs to the metallo-dependent hydrolases superfamily. NagA family.</text>
</comment>
<dbReference type="EMBL" id="JARJJS010000005">
    <property type="protein sequence ID" value="MDF4026521.1"/>
    <property type="molecule type" value="Genomic_DNA"/>
</dbReference>
<keyword evidence="4 5" id="KW-0119">Carbohydrate metabolism</keyword>
<evidence type="ECO:0000256" key="3">
    <source>
        <dbReference type="ARBA" id="ARBA00022801"/>
    </source>
</evidence>
<evidence type="ECO:0000259" key="6">
    <source>
        <dbReference type="Pfam" id="PF01979"/>
    </source>
</evidence>
<dbReference type="InterPro" id="IPR006680">
    <property type="entry name" value="Amidohydro-rel"/>
</dbReference>
<dbReference type="PANTHER" id="PTHR11113:SF14">
    <property type="entry name" value="N-ACETYLGLUCOSAMINE-6-PHOSPHATE DEACETYLASE"/>
    <property type="match status" value="1"/>
</dbReference>
<dbReference type="SUPFAM" id="SSF51338">
    <property type="entry name" value="Composite domain of metallo-dependent hydrolases"/>
    <property type="match status" value="1"/>
</dbReference>
<dbReference type="InterPro" id="IPR011059">
    <property type="entry name" value="Metal-dep_hydrolase_composite"/>
</dbReference>
<evidence type="ECO:0000313" key="7">
    <source>
        <dbReference type="EMBL" id="MDF4026521.1"/>
    </source>
</evidence>
<dbReference type="PANTHER" id="PTHR11113">
    <property type="entry name" value="N-ACETYLGLUCOSAMINE-6-PHOSPHATE DEACETYLASE"/>
    <property type="match status" value="1"/>
</dbReference>
<keyword evidence="2" id="KW-0479">Metal-binding</keyword>
<dbReference type="GO" id="GO:0008448">
    <property type="term" value="F:N-acetylglucosamine-6-phosphate deacetylase activity"/>
    <property type="evidence" value="ECO:0007669"/>
    <property type="project" value="UniProtKB-EC"/>
</dbReference>
<dbReference type="InterPro" id="IPR032466">
    <property type="entry name" value="Metal_Hydrolase"/>
</dbReference>
<evidence type="ECO:0000256" key="4">
    <source>
        <dbReference type="ARBA" id="ARBA00023277"/>
    </source>
</evidence>
<sequence>MTTALVNGRVLTDNGFQSGFAVLVDGGTIAGLALPSDPRVRAAERVDLGGRTLLPGFIDCQVNGGGGVLFNDTPTVDAIRAIGQAHARFGTTGFLPTLISDDAAVMARAIDAVNDAVAQGVPGVLGIHLEGPFIAPERKGVHDPAKFRIADADDIAMVARRHGGVTLLTLAPERASDDVLRQLVDHGVIVCAGHTAADYDTTRNALSLGVRGFTHLFNAMTPFTSREPGVVGAALEDATSWCGLIVDGHHVHPASLRVAIAAKAKEKMILVTDAMPPVGSDNPNFVLKGETITARDGVCQTADGTLAGSALDMASAVRNTVDLVGVALDEASRMASTYPAAFLGLGATHGRIAAGCRADFVVVDDTLQVSETWIGGQQVFVAR</sequence>
<dbReference type="SUPFAM" id="SSF51556">
    <property type="entry name" value="Metallo-dependent hydrolases"/>
    <property type="match status" value="1"/>
</dbReference>
<name>A0ABT6BED5_9GAMM</name>
<keyword evidence="8" id="KW-1185">Reference proteome</keyword>
<reference evidence="7 8" key="1">
    <citation type="journal article" date="2024" name="Curr. Microbiol.">
        <title>Luteibacter sahnii sp. nov., A Novel Yellow-Colored Xanthomonadin Pigment Producing Probiotic Bacterium from Healthy Rice Seed Microbiome.</title>
        <authorList>
            <person name="Jaiswal G."/>
            <person name="Rana R."/>
            <person name="Nayak P.K."/>
            <person name="Chouhan R."/>
            <person name="Gandhi S.G."/>
            <person name="Patel H.K."/>
            <person name="Patil P.B."/>
        </authorList>
    </citation>
    <scope>NUCLEOTIDE SEQUENCE [LARGE SCALE GENOMIC DNA]</scope>
    <source>
        <strain evidence="7 8">PPL201</strain>
    </source>
</reference>
<dbReference type="Proteomes" id="UP001528850">
    <property type="component" value="Unassembled WGS sequence"/>
</dbReference>
<dbReference type="PIRSF" id="PIRSF038994">
    <property type="entry name" value="NagA"/>
    <property type="match status" value="1"/>
</dbReference>
<dbReference type="InterPro" id="IPR003764">
    <property type="entry name" value="GlcNAc_6-P_deAcase"/>
</dbReference>
<dbReference type="RefSeq" id="WP_320552274.1">
    <property type="nucleotide sequence ID" value="NZ_JAQLOK010000007.1"/>
</dbReference>
<proteinExistence type="inferred from homology"/>
<feature type="domain" description="Amidohydrolase-related" evidence="6">
    <location>
        <begin position="52"/>
        <end position="379"/>
    </location>
</feature>
<keyword evidence="3 5" id="KW-0378">Hydrolase</keyword>
<dbReference type="Pfam" id="PF01979">
    <property type="entry name" value="Amidohydro_1"/>
    <property type="match status" value="1"/>
</dbReference>
<evidence type="ECO:0000256" key="5">
    <source>
        <dbReference type="PIRNR" id="PIRNR038994"/>
    </source>
</evidence>